<feature type="domain" description="Pseudouridine synthase I TruA alpha/beta" evidence="8">
    <location>
        <begin position="151"/>
        <end position="248"/>
    </location>
</feature>
<dbReference type="InterPro" id="IPR020094">
    <property type="entry name" value="TruA/RsuA/RluB/E/F_N"/>
</dbReference>
<evidence type="ECO:0000259" key="8">
    <source>
        <dbReference type="Pfam" id="PF01416"/>
    </source>
</evidence>
<comment type="similarity">
    <text evidence="1 4 7">Belongs to the tRNA pseudouridine synthase TruA family.</text>
</comment>
<dbReference type="InterPro" id="IPR020095">
    <property type="entry name" value="PsdUridine_synth_TruA_C"/>
</dbReference>
<name>E0RPI6_WINT6</name>
<dbReference type="SUPFAM" id="SSF55120">
    <property type="entry name" value="Pseudouridine synthase"/>
    <property type="match status" value="1"/>
</dbReference>
<evidence type="ECO:0000313" key="9">
    <source>
        <dbReference type="EMBL" id="ADN02768.1"/>
    </source>
</evidence>
<dbReference type="Pfam" id="PF01416">
    <property type="entry name" value="PseudoU_synth_1"/>
    <property type="match status" value="2"/>
</dbReference>
<protein>
    <recommendedName>
        <fullName evidence="4">tRNA pseudouridine synthase A</fullName>
        <ecNumber evidence="4">5.4.99.12</ecNumber>
    </recommendedName>
    <alternativeName>
        <fullName evidence="4">tRNA pseudouridine(38-40) synthase</fullName>
    </alternativeName>
    <alternativeName>
        <fullName evidence="4">tRNA pseudouridylate synthase I</fullName>
    </alternativeName>
    <alternativeName>
        <fullName evidence="4">tRNA-uridine isomerase I</fullName>
    </alternativeName>
</protein>
<dbReference type="AlphaFoldDB" id="E0RPI6"/>
<evidence type="ECO:0000256" key="6">
    <source>
        <dbReference type="PIRSR" id="PIRSR001430-2"/>
    </source>
</evidence>
<dbReference type="PANTHER" id="PTHR11142">
    <property type="entry name" value="PSEUDOURIDYLATE SYNTHASE"/>
    <property type="match status" value="1"/>
</dbReference>
<organism evidence="9 10">
    <name type="scientific">Winmispira thermophila (strain ATCC 49972 / DSM 6192 / RI 19.B1)</name>
    <name type="common">Spirochaeta thermophila</name>
    <dbReference type="NCBI Taxonomy" id="665571"/>
    <lineage>
        <taxon>Bacteria</taxon>
        <taxon>Pseudomonadati</taxon>
        <taxon>Spirochaetota</taxon>
        <taxon>Spirochaetia</taxon>
        <taxon>Winmispirales</taxon>
        <taxon>Winmispiraceae</taxon>
        <taxon>Winmispira</taxon>
    </lineage>
</organism>
<evidence type="ECO:0000313" key="10">
    <source>
        <dbReference type="Proteomes" id="UP000001296"/>
    </source>
</evidence>
<keyword evidence="3 4" id="KW-0413">Isomerase</keyword>
<comment type="function">
    <text evidence="4">Formation of pseudouridine at positions 38, 39 and 40 in the anticodon stem and loop of transfer RNAs.</text>
</comment>
<evidence type="ECO:0000256" key="2">
    <source>
        <dbReference type="ARBA" id="ARBA00022694"/>
    </source>
</evidence>
<accession>E0RPI6</accession>
<comment type="catalytic activity">
    <reaction evidence="4 7">
        <text>uridine(38/39/40) in tRNA = pseudouridine(38/39/40) in tRNA</text>
        <dbReference type="Rhea" id="RHEA:22376"/>
        <dbReference type="Rhea" id="RHEA-COMP:10085"/>
        <dbReference type="Rhea" id="RHEA-COMP:10087"/>
        <dbReference type="ChEBI" id="CHEBI:65314"/>
        <dbReference type="ChEBI" id="CHEBI:65315"/>
        <dbReference type="EC" id="5.4.99.12"/>
    </reaction>
</comment>
<dbReference type="NCBIfam" id="TIGR00071">
    <property type="entry name" value="hisT_truA"/>
    <property type="match status" value="1"/>
</dbReference>
<proteinExistence type="inferred from homology"/>
<dbReference type="PIRSF" id="PIRSF001430">
    <property type="entry name" value="tRNA_psdUrid_synth"/>
    <property type="match status" value="1"/>
</dbReference>
<keyword evidence="2 4" id="KW-0819">tRNA processing</keyword>
<evidence type="ECO:0000256" key="5">
    <source>
        <dbReference type="PIRSR" id="PIRSR001430-1"/>
    </source>
</evidence>
<dbReference type="GO" id="GO:0003723">
    <property type="term" value="F:RNA binding"/>
    <property type="evidence" value="ECO:0007669"/>
    <property type="project" value="InterPro"/>
</dbReference>
<dbReference type="GO" id="GO:0160147">
    <property type="term" value="F:tRNA pseudouridine(38-40) synthase activity"/>
    <property type="evidence" value="ECO:0007669"/>
    <property type="project" value="UniProtKB-EC"/>
</dbReference>
<sequence length="248" mass="28120">MGQRNIKVVLAYDGTDFVGWQRQPNGRSVQGVVEDALARMHKHPVHVHAAGRTDSGVHAVGQCINFITDIDSLPVEKFALALNSFLPRDVKALQAEEVPPDFHARYSAVRREYRYYVFPSPSPYPHLRRYSLWVNRLPDVRLLNAYASCIVGEHDFSSFCSPSDPSPSKVRLIHTASWFPEGSQLVFRIVGNAFLWRMVRALVGTMLDLEKQKADPEMMRKILEARDRSAASDSAPAWGLFLHEVQYE</sequence>
<dbReference type="RefSeq" id="WP_013314607.1">
    <property type="nucleotide sequence ID" value="NC_014484.1"/>
</dbReference>
<comment type="caution">
    <text evidence="4">Lacks conserved residue(s) required for the propagation of feature annotation.</text>
</comment>
<feature type="domain" description="Pseudouridine synthase I TruA alpha/beta" evidence="8">
    <location>
        <begin position="11"/>
        <end position="107"/>
    </location>
</feature>
<dbReference type="EC" id="5.4.99.12" evidence="4"/>
<dbReference type="PaxDb" id="665571-STHERM_c18330"/>
<dbReference type="HAMAP" id="MF_00171">
    <property type="entry name" value="TruA"/>
    <property type="match status" value="1"/>
</dbReference>
<comment type="subunit">
    <text evidence="4">Homodimer.</text>
</comment>
<dbReference type="PANTHER" id="PTHR11142:SF0">
    <property type="entry name" value="TRNA PSEUDOURIDINE SYNTHASE-LIKE 1"/>
    <property type="match status" value="1"/>
</dbReference>
<reference key="1">
    <citation type="submission" date="2009-08" db="EMBL/GenBank/DDBJ databases">
        <title>The genome sequence of Spirochaeta thermophila DSM6192.</title>
        <authorList>
            <person name="Angelov A."/>
            <person name="Mientus M."/>
            <person name="Wittenberg S."/>
            <person name="Lehmann R."/>
            <person name="Liesegang H."/>
            <person name="Daniel R."/>
            <person name="Liebl W."/>
        </authorList>
    </citation>
    <scope>NUCLEOTIDE SEQUENCE</scope>
    <source>
        <strain>DSM 6192</strain>
    </source>
</reference>
<dbReference type="InterPro" id="IPR020097">
    <property type="entry name" value="PsdUridine_synth_TruA_a/b_dom"/>
</dbReference>
<gene>
    <name evidence="4" type="primary">truA</name>
    <name evidence="9" type="ordered locus">STHERM_c18330</name>
</gene>
<evidence type="ECO:0000256" key="3">
    <source>
        <dbReference type="ARBA" id="ARBA00023235"/>
    </source>
</evidence>
<evidence type="ECO:0000256" key="1">
    <source>
        <dbReference type="ARBA" id="ARBA00009375"/>
    </source>
</evidence>
<dbReference type="Gene3D" id="3.30.70.580">
    <property type="entry name" value="Pseudouridine synthase I, catalytic domain, N-terminal subdomain"/>
    <property type="match status" value="1"/>
</dbReference>
<feature type="binding site" evidence="4 6">
    <location>
        <position position="113"/>
    </location>
    <ligand>
        <name>substrate</name>
    </ligand>
</feature>
<dbReference type="KEGG" id="sta:STHERM_c18330"/>
<dbReference type="InterPro" id="IPR001406">
    <property type="entry name" value="PsdUridine_synth_TruA"/>
</dbReference>
<dbReference type="Gene3D" id="3.30.70.660">
    <property type="entry name" value="Pseudouridine synthase I, catalytic domain, C-terminal subdomain"/>
    <property type="match status" value="1"/>
</dbReference>
<dbReference type="GO" id="GO:0031119">
    <property type="term" value="P:tRNA pseudouridine synthesis"/>
    <property type="evidence" value="ECO:0007669"/>
    <property type="project" value="UniProtKB-UniRule"/>
</dbReference>
<dbReference type="FunFam" id="3.30.70.580:FF:000001">
    <property type="entry name" value="tRNA pseudouridine synthase A"/>
    <property type="match status" value="1"/>
</dbReference>
<dbReference type="InterPro" id="IPR020103">
    <property type="entry name" value="PsdUridine_synth_cat_dom_sf"/>
</dbReference>
<dbReference type="eggNOG" id="COG0101">
    <property type="taxonomic scope" value="Bacteria"/>
</dbReference>
<dbReference type="Proteomes" id="UP000001296">
    <property type="component" value="Chromosome"/>
</dbReference>
<reference evidence="9 10" key="2">
    <citation type="journal article" date="2010" name="J. Bacteriol.">
        <title>Genome sequence of the polysaccharide-degrading, thermophilic anaerobe Spirochaeta thermophila DSM 6192.</title>
        <authorList>
            <person name="Angelov A."/>
            <person name="Liebl S."/>
            <person name="Ballschmiter M."/>
            <person name="Bomeke M."/>
            <person name="Lehmann R."/>
            <person name="Liesegang H."/>
            <person name="Daniel R."/>
            <person name="Liebl W."/>
        </authorList>
    </citation>
    <scope>NUCLEOTIDE SEQUENCE [LARGE SCALE GENOMIC DNA]</scope>
    <source>
        <strain evidence="10">ATCC 49972 / DSM 6192 / RI 19.B1</strain>
    </source>
</reference>
<dbReference type="EMBL" id="CP001698">
    <property type="protein sequence ID" value="ADN02768.1"/>
    <property type="molecule type" value="Genomic_DNA"/>
</dbReference>
<dbReference type="HOGENOM" id="CLU_014673_0_1_12"/>
<evidence type="ECO:0000256" key="7">
    <source>
        <dbReference type="RuleBase" id="RU003792"/>
    </source>
</evidence>
<dbReference type="CDD" id="cd02570">
    <property type="entry name" value="PseudoU_synth_EcTruA"/>
    <property type="match status" value="1"/>
</dbReference>
<evidence type="ECO:0000256" key="4">
    <source>
        <dbReference type="HAMAP-Rule" id="MF_00171"/>
    </source>
</evidence>
<feature type="active site" description="Nucleophile" evidence="4 5">
    <location>
        <position position="54"/>
    </location>
</feature>